<accession>A0A9E1B6P1</accession>
<proteinExistence type="predicted"/>
<reference evidence="4" key="1">
    <citation type="submission" date="2021-02" db="EMBL/GenBank/DDBJ databases">
        <title>Infant gut strain persistence is associated with maternal origin, phylogeny, and functional potential including surface adhesion and iron acquisition.</title>
        <authorList>
            <person name="Lou Y.C."/>
        </authorList>
    </citation>
    <scope>NUCLEOTIDE SEQUENCE</scope>
    <source>
        <strain evidence="4">L3_101_000G1_dasL3_101_000G1_concoct_7_sub</strain>
    </source>
</reference>
<evidence type="ECO:0000256" key="3">
    <source>
        <dbReference type="ARBA" id="ARBA00022833"/>
    </source>
</evidence>
<comment type="caution">
    <text evidence="4">The sequence shown here is derived from an EMBL/GenBank/DDBJ whole genome shotgun (WGS) entry which is preliminary data.</text>
</comment>
<dbReference type="InterPro" id="IPR000688">
    <property type="entry name" value="HypA/HybF"/>
</dbReference>
<keyword evidence="3" id="KW-0862">Zinc</keyword>
<protein>
    <submittedName>
        <fullName evidence="4">Hydrogenase maturation nickel metallochaperone HypA</fullName>
    </submittedName>
</protein>
<name>A0A9E1B6P1_9BACT</name>
<keyword evidence="1" id="KW-0533">Nickel</keyword>
<dbReference type="GO" id="GO:0051604">
    <property type="term" value="P:protein maturation"/>
    <property type="evidence" value="ECO:0007669"/>
    <property type="project" value="InterPro"/>
</dbReference>
<dbReference type="GO" id="GO:0016151">
    <property type="term" value="F:nickel cation binding"/>
    <property type="evidence" value="ECO:0007669"/>
    <property type="project" value="InterPro"/>
</dbReference>
<evidence type="ECO:0000256" key="1">
    <source>
        <dbReference type="ARBA" id="ARBA00022596"/>
    </source>
</evidence>
<dbReference type="Proteomes" id="UP000824019">
    <property type="component" value="Unassembled WGS sequence"/>
</dbReference>
<gene>
    <name evidence="4" type="ORF">KIC69_05555</name>
</gene>
<keyword evidence="2" id="KW-0479">Metal-binding</keyword>
<dbReference type="Pfam" id="PF01155">
    <property type="entry name" value="HypA"/>
    <property type="match status" value="1"/>
</dbReference>
<dbReference type="EMBL" id="JAHAKR010000233">
    <property type="protein sequence ID" value="MBS5830276.1"/>
    <property type="molecule type" value="Genomic_DNA"/>
</dbReference>
<evidence type="ECO:0000313" key="5">
    <source>
        <dbReference type="Proteomes" id="UP000824019"/>
    </source>
</evidence>
<dbReference type="AlphaFoldDB" id="A0A9E1B6P1"/>
<sequence length="45" mass="5048">MHELSIVQNLVSLCEKNAAKENAKEISKIEIKVGRLSGVEPHYLQ</sequence>
<organism evidence="4 5">
    <name type="scientific">Campylobacter concisus</name>
    <dbReference type="NCBI Taxonomy" id="199"/>
    <lineage>
        <taxon>Bacteria</taxon>
        <taxon>Pseudomonadati</taxon>
        <taxon>Campylobacterota</taxon>
        <taxon>Epsilonproteobacteria</taxon>
        <taxon>Campylobacterales</taxon>
        <taxon>Campylobacteraceae</taxon>
        <taxon>Campylobacter</taxon>
    </lineage>
</organism>
<dbReference type="Gene3D" id="3.30.2320.50">
    <property type="match status" value="1"/>
</dbReference>
<evidence type="ECO:0000256" key="2">
    <source>
        <dbReference type="ARBA" id="ARBA00022723"/>
    </source>
</evidence>
<feature type="non-terminal residue" evidence="4">
    <location>
        <position position="45"/>
    </location>
</feature>
<evidence type="ECO:0000313" key="4">
    <source>
        <dbReference type="EMBL" id="MBS5830276.1"/>
    </source>
</evidence>